<name>A0A4R1BLD2_9PROT</name>
<comment type="caution">
    <text evidence="2">The sequence shown here is derived from an EMBL/GenBank/DDBJ whole genome shotgun (WGS) entry which is preliminary data.</text>
</comment>
<dbReference type="PANTHER" id="PTHR33525">
    <property type="match status" value="1"/>
</dbReference>
<sequence length="299" mass="32628">MSDEEHGTAGETGDLALNRQLEASLREIGIPPRPRILELIIIEARAGEPDFNYLAELIQADVALAAGLVKVANSPFFGYRQKTRNVRDALLMLGLRVAANAVAGLILRRVFPPSVQLERFWDASQRTGELAAWLVKRLGVRYGVGAEDAYTFGLFRDCGIPVMMRRFSGYAQVLARANEDSERPFTAVEEAELPTNHAVVGGLMAQSWWLPEPICTAIRRHHERAVLTDLDAGGPAGRQVALAQLAEKLHQDSSGLNRSHEWDKLGAASLAVLGLDGGAEMAELETEAKEFLAHLAMAL</sequence>
<protein>
    <submittedName>
        <fullName evidence="2">HDOD domain-containing protein</fullName>
    </submittedName>
</protein>
<dbReference type="InterPro" id="IPR013976">
    <property type="entry name" value="HDOD"/>
</dbReference>
<dbReference type="Pfam" id="PF08668">
    <property type="entry name" value="HDOD"/>
    <property type="match status" value="1"/>
</dbReference>
<dbReference type="EMBL" id="SJZB01000012">
    <property type="protein sequence ID" value="TCJ18156.1"/>
    <property type="molecule type" value="Genomic_DNA"/>
</dbReference>
<dbReference type="Proteomes" id="UP000295443">
    <property type="component" value="Unassembled WGS sequence"/>
</dbReference>
<accession>A0A4R1BLD2</accession>
<gene>
    <name evidence="2" type="ORF">EZJ19_02665</name>
</gene>
<evidence type="ECO:0000259" key="1">
    <source>
        <dbReference type="PROSITE" id="PS51833"/>
    </source>
</evidence>
<dbReference type="RefSeq" id="WP_131444754.1">
    <property type="nucleotide sequence ID" value="NZ_SJZB01000012.1"/>
</dbReference>
<keyword evidence="3" id="KW-1185">Reference proteome</keyword>
<dbReference type="Gene3D" id="1.10.3210.10">
    <property type="entry name" value="Hypothetical protein af1432"/>
    <property type="match status" value="1"/>
</dbReference>
<dbReference type="InterPro" id="IPR052340">
    <property type="entry name" value="RNase_Y/CdgJ"/>
</dbReference>
<feature type="domain" description="HDOD" evidence="1">
    <location>
        <begin position="30"/>
        <end position="224"/>
    </location>
</feature>
<dbReference type="SUPFAM" id="SSF109604">
    <property type="entry name" value="HD-domain/PDEase-like"/>
    <property type="match status" value="1"/>
</dbReference>
<dbReference type="OrthoDB" id="9784953at2"/>
<dbReference type="PROSITE" id="PS51833">
    <property type="entry name" value="HDOD"/>
    <property type="match status" value="1"/>
</dbReference>
<evidence type="ECO:0000313" key="3">
    <source>
        <dbReference type="Proteomes" id="UP000295443"/>
    </source>
</evidence>
<evidence type="ECO:0000313" key="2">
    <source>
        <dbReference type="EMBL" id="TCJ18156.1"/>
    </source>
</evidence>
<dbReference type="AlphaFoldDB" id="A0A4R1BLD2"/>
<dbReference type="PANTHER" id="PTHR33525:SF6">
    <property type="entry name" value="HDOD DOMAIN-CONTAINING PROTEIN"/>
    <property type="match status" value="1"/>
</dbReference>
<proteinExistence type="predicted"/>
<reference evidence="2 3" key="1">
    <citation type="submission" date="2019-03" db="EMBL/GenBank/DDBJ databases">
        <title>Genome sequence of Thiobacillaceae bacterium LSR1, a sulfur-oxidizing bacterium isolated from freshwater sediment.</title>
        <authorList>
            <person name="Li S."/>
        </authorList>
    </citation>
    <scope>NUCLEOTIDE SEQUENCE [LARGE SCALE GENOMIC DNA]</scope>
    <source>
        <strain evidence="2 3">LSR1</strain>
    </source>
</reference>
<organism evidence="2 3">
    <name type="scientific">Parasulfuritortus cantonensis</name>
    <dbReference type="NCBI Taxonomy" id="2528202"/>
    <lineage>
        <taxon>Bacteria</taxon>
        <taxon>Pseudomonadati</taxon>
        <taxon>Pseudomonadota</taxon>
        <taxon>Betaproteobacteria</taxon>
        <taxon>Nitrosomonadales</taxon>
        <taxon>Thiobacillaceae</taxon>
        <taxon>Parasulfuritortus</taxon>
    </lineage>
</organism>